<feature type="domain" description="Nudix hydrolase" evidence="3">
    <location>
        <begin position="46"/>
        <end position="174"/>
    </location>
</feature>
<dbReference type="OrthoDB" id="177518at2"/>
<dbReference type="Proteomes" id="UP000293995">
    <property type="component" value="Chromosome"/>
</dbReference>
<protein>
    <submittedName>
        <fullName evidence="4">NUDIX hydrolase</fullName>
    </submittedName>
</protein>
<keyword evidence="2 4" id="KW-0378">Hydrolase</keyword>
<keyword evidence="5" id="KW-1185">Reference proteome</keyword>
<name>A0A4P6EJI7_9MICO</name>
<gene>
    <name evidence="4" type="ORF">ET475_16735</name>
</gene>
<dbReference type="GO" id="GO:0016787">
    <property type="term" value="F:hydrolase activity"/>
    <property type="evidence" value="ECO:0007669"/>
    <property type="project" value="UniProtKB-KW"/>
</dbReference>
<dbReference type="CDD" id="cd03424">
    <property type="entry name" value="NUDIX_ADPRase_Nudt5_UGPPase_Nudt14"/>
    <property type="match status" value="1"/>
</dbReference>
<sequence length="177" mass="19560">MASGVRPTPWEVIRSAVVRSDRWITLRADDCRDARGRDIGPYYVLEQPEWVSVLALTVGGEAILVEEYHHGAGIVSVGLVSGAVEDGESPREAAVRELREETGYAGDDVVDLGQTWANWGNQTNRVHHFLVRGCCVGTQDLDGGEIIEVALASVERLGDRLMQSYNQLTWYKARAHL</sequence>
<dbReference type="PANTHER" id="PTHR11839:SF18">
    <property type="entry name" value="NUDIX HYDROLASE DOMAIN-CONTAINING PROTEIN"/>
    <property type="match status" value="1"/>
</dbReference>
<dbReference type="InterPro" id="IPR020084">
    <property type="entry name" value="NUDIX_hydrolase_CS"/>
</dbReference>
<proteinExistence type="predicted"/>
<dbReference type="InterPro" id="IPR000086">
    <property type="entry name" value="NUDIX_hydrolase_dom"/>
</dbReference>
<comment type="cofactor">
    <cofactor evidence="1">
        <name>Mg(2+)</name>
        <dbReference type="ChEBI" id="CHEBI:18420"/>
    </cofactor>
</comment>
<accession>A0A4P6EJI7</accession>
<dbReference type="KEGG" id="mprt:ET475_16735"/>
<evidence type="ECO:0000259" key="3">
    <source>
        <dbReference type="PROSITE" id="PS51462"/>
    </source>
</evidence>
<evidence type="ECO:0000256" key="2">
    <source>
        <dbReference type="ARBA" id="ARBA00022801"/>
    </source>
</evidence>
<reference evidence="4 5" key="1">
    <citation type="submission" date="2019-01" db="EMBL/GenBank/DDBJ databases">
        <title>Genome sequencing of strain DFW100M-13.</title>
        <authorList>
            <person name="Heo J."/>
            <person name="Kim S.-J."/>
            <person name="Kim J.-S."/>
            <person name="Hong S.-B."/>
            <person name="Kwon S.-W."/>
        </authorList>
    </citation>
    <scope>NUCLEOTIDE SEQUENCE [LARGE SCALE GENOMIC DNA]</scope>
    <source>
        <strain evidence="4 5">DFW100M-13</strain>
    </source>
</reference>
<dbReference type="GO" id="GO:0006753">
    <property type="term" value="P:nucleoside phosphate metabolic process"/>
    <property type="evidence" value="ECO:0007669"/>
    <property type="project" value="TreeGrafter"/>
</dbReference>
<dbReference type="PROSITE" id="PS00893">
    <property type="entry name" value="NUDIX_BOX"/>
    <property type="match status" value="1"/>
</dbReference>
<evidence type="ECO:0000256" key="1">
    <source>
        <dbReference type="ARBA" id="ARBA00001946"/>
    </source>
</evidence>
<evidence type="ECO:0000313" key="5">
    <source>
        <dbReference type="Proteomes" id="UP000293995"/>
    </source>
</evidence>
<dbReference type="SUPFAM" id="SSF55811">
    <property type="entry name" value="Nudix"/>
    <property type="match status" value="1"/>
</dbReference>
<dbReference type="AlphaFoldDB" id="A0A4P6EJI7"/>
<dbReference type="InterPro" id="IPR015797">
    <property type="entry name" value="NUDIX_hydrolase-like_dom_sf"/>
</dbReference>
<dbReference type="Pfam" id="PF00293">
    <property type="entry name" value="NUDIX"/>
    <property type="match status" value="1"/>
</dbReference>
<dbReference type="GO" id="GO:0019693">
    <property type="term" value="P:ribose phosphate metabolic process"/>
    <property type="evidence" value="ECO:0007669"/>
    <property type="project" value="TreeGrafter"/>
</dbReference>
<dbReference type="PROSITE" id="PS51462">
    <property type="entry name" value="NUDIX"/>
    <property type="match status" value="1"/>
</dbReference>
<dbReference type="PANTHER" id="PTHR11839">
    <property type="entry name" value="UDP/ADP-SUGAR PYROPHOSPHATASE"/>
    <property type="match status" value="1"/>
</dbReference>
<organism evidence="4 5">
    <name type="scientific">Microbacterium protaetiae</name>
    <dbReference type="NCBI Taxonomy" id="2509458"/>
    <lineage>
        <taxon>Bacteria</taxon>
        <taxon>Bacillati</taxon>
        <taxon>Actinomycetota</taxon>
        <taxon>Actinomycetes</taxon>
        <taxon>Micrococcales</taxon>
        <taxon>Microbacteriaceae</taxon>
        <taxon>Microbacterium</taxon>
    </lineage>
</organism>
<dbReference type="EMBL" id="CP035494">
    <property type="protein sequence ID" value="QAY61449.1"/>
    <property type="molecule type" value="Genomic_DNA"/>
</dbReference>
<evidence type="ECO:0000313" key="4">
    <source>
        <dbReference type="EMBL" id="QAY61449.1"/>
    </source>
</evidence>
<dbReference type="Gene3D" id="3.90.79.10">
    <property type="entry name" value="Nucleoside Triphosphate Pyrophosphohydrolase"/>
    <property type="match status" value="1"/>
</dbReference>